<keyword evidence="6" id="KW-1003">Cell membrane</keyword>
<dbReference type="GO" id="GO:0016705">
    <property type="term" value="F:oxidoreductase activity, acting on paired donors, with incorporation or reduction of molecular oxygen"/>
    <property type="evidence" value="ECO:0007669"/>
    <property type="project" value="UniProtKB-ARBA"/>
</dbReference>
<evidence type="ECO:0000256" key="19">
    <source>
        <dbReference type="ARBA" id="ARBA00032409"/>
    </source>
</evidence>
<comment type="function">
    <text evidence="1">Iron-sulfur subunit of the cytochrome bc1 complex, an essential component of the respiratory electron transport chain required for ATP synthesis. The bc1 complex catalyzes the oxidation of menaquinol and the reduction of cytochrome c in the respiratory chain. The bc1 complex operates through a Q-cycle mechanism that couples electron transfer to generation of the proton gradient that drives ATP synthesis.</text>
</comment>
<proteinExistence type="inferred from homology"/>
<evidence type="ECO:0000256" key="14">
    <source>
        <dbReference type="ARBA" id="ARBA00023004"/>
    </source>
</evidence>
<evidence type="ECO:0000259" key="21">
    <source>
        <dbReference type="PROSITE" id="PS51296"/>
    </source>
</evidence>
<dbReference type="AlphaFoldDB" id="A0A7X8TJV1"/>
<comment type="similarity">
    <text evidence="3">Belongs to the Rieske iron-sulfur protein family.</text>
</comment>
<keyword evidence="12 20" id="KW-1133">Transmembrane helix</keyword>
<keyword evidence="8 20" id="KW-0812">Transmembrane</keyword>
<evidence type="ECO:0000313" key="23">
    <source>
        <dbReference type="Proteomes" id="UP000523139"/>
    </source>
</evidence>
<dbReference type="GO" id="GO:0004497">
    <property type="term" value="F:monooxygenase activity"/>
    <property type="evidence" value="ECO:0007669"/>
    <property type="project" value="UniProtKB-ARBA"/>
</dbReference>
<evidence type="ECO:0000256" key="7">
    <source>
        <dbReference type="ARBA" id="ARBA00022660"/>
    </source>
</evidence>
<keyword evidence="11" id="KW-0249">Electron transport</keyword>
<evidence type="ECO:0000256" key="10">
    <source>
        <dbReference type="ARBA" id="ARBA00022723"/>
    </source>
</evidence>
<organism evidence="22 23">
    <name type="scientific">Nesterenkonia sedimenti</name>
    <dbReference type="NCBI Taxonomy" id="1463632"/>
    <lineage>
        <taxon>Bacteria</taxon>
        <taxon>Bacillati</taxon>
        <taxon>Actinomycetota</taxon>
        <taxon>Actinomycetes</taxon>
        <taxon>Micrococcales</taxon>
        <taxon>Micrococcaceae</taxon>
        <taxon>Nesterenkonia</taxon>
    </lineage>
</organism>
<keyword evidence="15" id="KW-0411">Iron-sulfur</keyword>
<keyword evidence="7" id="KW-0679">Respiratory chain</keyword>
<evidence type="ECO:0000256" key="17">
    <source>
        <dbReference type="ARBA" id="ARBA00023157"/>
    </source>
</evidence>
<keyword evidence="16 20" id="KW-0472">Membrane</keyword>
<name>A0A7X8TJV1_9MICC</name>
<dbReference type="CDD" id="cd03467">
    <property type="entry name" value="Rieske"/>
    <property type="match status" value="1"/>
</dbReference>
<evidence type="ECO:0000256" key="9">
    <source>
        <dbReference type="ARBA" id="ARBA00022714"/>
    </source>
</evidence>
<reference evidence="22 23" key="1">
    <citation type="submission" date="2020-04" db="EMBL/GenBank/DDBJ databases">
        <title>Nesterenkonia sp. nov., isolated from marine sediment.</title>
        <authorList>
            <person name="Zhang G."/>
        </authorList>
    </citation>
    <scope>NUCLEOTIDE SEQUENCE [LARGE SCALE GENOMIC DNA]</scope>
    <source>
        <strain evidence="22 23">MY13</strain>
    </source>
</reference>
<keyword evidence="13" id="KW-0560">Oxidoreductase</keyword>
<dbReference type="Pfam" id="PF00355">
    <property type="entry name" value="Rieske"/>
    <property type="match status" value="1"/>
</dbReference>
<feature type="transmembrane region" description="Helical" evidence="20">
    <location>
        <begin position="94"/>
        <end position="113"/>
    </location>
</feature>
<dbReference type="GO" id="GO:0051537">
    <property type="term" value="F:2 iron, 2 sulfur cluster binding"/>
    <property type="evidence" value="ECO:0007669"/>
    <property type="project" value="UniProtKB-KW"/>
</dbReference>
<sequence>MAEHGNGDSSSAVVATGEGESGQYAIDNPGLPPHRPRLADVDEKAAKRSERQVSTLFLISIIGTVIFFVGYFAVGRMDAFEDYFEGMSALRVQNTLLGIGSALAMLGIGLGVVHWAKTLMPDHEVVEDRKPLRLEKDREEAEKIVNDVIDETQIKRRPLMRNTLIAAALLAPLPAVVMFRDLDRSEDFGVERMRHSLWSPGVRLVRDPTGTPIRAADVTVGSAMHVIPETLREIPGHGTRLSEKAKAVTLLMRLPMDDFQEPTPGRENWTHEGIIACSKVCTHVGCPVALYERHTHHLLCPCHQSTFDAADEFKVVFGPAGRPLPQLPISVDDEGFLIATSDFTEPVGPTYWERGHTDPEGDYPAS</sequence>
<dbReference type="SUPFAM" id="SSF50022">
    <property type="entry name" value="ISP domain"/>
    <property type="match status" value="1"/>
</dbReference>
<evidence type="ECO:0000256" key="3">
    <source>
        <dbReference type="ARBA" id="ARBA00010651"/>
    </source>
</evidence>
<dbReference type="InterPro" id="IPR045603">
    <property type="entry name" value="QcrA_N"/>
</dbReference>
<evidence type="ECO:0000256" key="15">
    <source>
        <dbReference type="ARBA" id="ARBA00023014"/>
    </source>
</evidence>
<evidence type="ECO:0000256" key="18">
    <source>
        <dbReference type="ARBA" id="ARBA00029586"/>
    </source>
</evidence>
<keyword evidence="17" id="KW-1015">Disulfide bond</keyword>
<dbReference type="InterPro" id="IPR017941">
    <property type="entry name" value="Rieske_2Fe-2S"/>
</dbReference>
<evidence type="ECO:0000256" key="8">
    <source>
        <dbReference type="ARBA" id="ARBA00022692"/>
    </source>
</evidence>
<dbReference type="Gene3D" id="2.102.10.10">
    <property type="entry name" value="Rieske [2Fe-2S] iron-sulphur domain"/>
    <property type="match status" value="1"/>
</dbReference>
<dbReference type="GO" id="GO:0046872">
    <property type="term" value="F:metal ion binding"/>
    <property type="evidence" value="ECO:0007669"/>
    <property type="project" value="UniProtKB-KW"/>
</dbReference>
<evidence type="ECO:0000256" key="11">
    <source>
        <dbReference type="ARBA" id="ARBA00022982"/>
    </source>
</evidence>
<dbReference type="PANTHER" id="PTHR10134">
    <property type="entry name" value="CYTOCHROME B-C1 COMPLEX SUBUNIT RIESKE, MITOCHONDRIAL"/>
    <property type="match status" value="1"/>
</dbReference>
<keyword evidence="5" id="KW-0813">Transport</keyword>
<keyword evidence="23" id="KW-1185">Reference proteome</keyword>
<protein>
    <recommendedName>
        <fullName evidence="4">Cytochrome bc1 complex Rieske iron-sulfur subunit</fullName>
    </recommendedName>
    <alternativeName>
        <fullName evidence="18">Cytochrome bc1 reductase complex subunit QcrA</fullName>
    </alternativeName>
    <alternativeName>
        <fullName evidence="19">Rieske iron-sulfur protein</fullName>
    </alternativeName>
</protein>
<dbReference type="InterPro" id="IPR036922">
    <property type="entry name" value="Rieske_2Fe-2S_sf"/>
</dbReference>
<evidence type="ECO:0000256" key="2">
    <source>
        <dbReference type="ARBA" id="ARBA00004651"/>
    </source>
</evidence>
<keyword evidence="10" id="KW-0479">Metal-binding</keyword>
<evidence type="ECO:0000256" key="16">
    <source>
        <dbReference type="ARBA" id="ARBA00023136"/>
    </source>
</evidence>
<dbReference type="InterPro" id="IPR014349">
    <property type="entry name" value="Rieske_Fe-S_prot"/>
</dbReference>
<keyword evidence="14" id="KW-0408">Iron</keyword>
<evidence type="ECO:0000256" key="13">
    <source>
        <dbReference type="ARBA" id="ARBA00023002"/>
    </source>
</evidence>
<accession>A0A7X8TJV1</accession>
<evidence type="ECO:0000256" key="5">
    <source>
        <dbReference type="ARBA" id="ARBA00022448"/>
    </source>
</evidence>
<feature type="transmembrane region" description="Helical" evidence="20">
    <location>
        <begin position="53"/>
        <end position="74"/>
    </location>
</feature>
<dbReference type="GO" id="GO:0005886">
    <property type="term" value="C:plasma membrane"/>
    <property type="evidence" value="ECO:0007669"/>
    <property type="project" value="UniProtKB-SubCell"/>
</dbReference>
<gene>
    <name evidence="22" type="ORF">HGQ17_08930</name>
</gene>
<dbReference type="PROSITE" id="PS51296">
    <property type="entry name" value="RIESKE"/>
    <property type="match status" value="1"/>
</dbReference>
<dbReference type="Proteomes" id="UP000523139">
    <property type="component" value="Unassembled WGS sequence"/>
</dbReference>
<dbReference type="Pfam" id="PF19297">
    <property type="entry name" value="QcrA_N"/>
    <property type="match status" value="1"/>
</dbReference>
<comment type="caution">
    <text evidence="22">The sequence shown here is derived from an EMBL/GenBank/DDBJ whole genome shotgun (WGS) entry which is preliminary data.</text>
</comment>
<evidence type="ECO:0000256" key="6">
    <source>
        <dbReference type="ARBA" id="ARBA00022475"/>
    </source>
</evidence>
<comment type="subcellular location">
    <subcellularLocation>
        <location evidence="2">Cell membrane</location>
        <topology evidence="2">Multi-pass membrane protein</topology>
    </subcellularLocation>
</comment>
<evidence type="ECO:0000256" key="20">
    <source>
        <dbReference type="SAM" id="Phobius"/>
    </source>
</evidence>
<evidence type="ECO:0000256" key="1">
    <source>
        <dbReference type="ARBA" id="ARBA00002494"/>
    </source>
</evidence>
<dbReference type="EMBL" id="JABAHY010000007">
    <property type="protein sequence ID" value="NLS10122.1"/>
    <property type="molecule type" value="Genomic_DNA"/>
</dbReference>
<feature type="domain" description="Rieske" evidence="21">
    <location>
        <begin position="269"/>
        <end position="338"/>
    </location>
</feature>
<keyword evidence="9" id="KW-0001">2Fe-2S</keyword>
<feature type="transmembrane region" description="Helical" evidence="20">
    <location>
        <begin position="159"/>
        <end position="179"/>
    </location>
</feature>
<evidence type="ECO:0000256" key="12">
    <source>
        <dbReference type="ARBA" id="ARBA00022989"/>
    </source>
</evidence>
<evidence type="ECO:0000256" key="4">
    <source>
        <dbReference type="ARBA" id="ARBA00015816"/>
    </source>
</evidence>
<dbReference type="RefSeq" id="WP_168887601.1">
    <property type="nucleotide sequence ID" value="NZ_JABAHY010000007.1"/>
</dbReference>
<evidence type="ECO:0000313" key="22">
    <source>
        <dbReference type="EMBL" id="NLS10122.1"/>
    </source>
</evidence>